<name>A0A397JVG8_9GLOM</name>
<feature type="region of interest" description="Disordered" evidence="2">
    <location>
        <begin position="122"/>
        <end position="157"/>
    </location>
</feature>
<reference evidence="3 4" key="1">
    <citation type="submission" date="2018-08" db="EMBL/GenBank/DDBJ databases">
        <title>Genome and evolution of the arbuscular mycorrhizal fungus Diversispora epigaea (formerly Glomus versiforme) and its bacterial endosymbionts.</title>
        <authorList>
            <person name="Sun X."/>
            <person name="Fei Z."/>
            <person name="Harrison M."/>
        </authorList>
    </citation>
    <scope>NUCLEOTIDE SEQUENCE [LARGE SCALE GENOMIC DNA]</scope>
    <source>
        <strain evidence="3 4">IT104</strain>
    </source>
</reference>
<feature type="compositionally biased region" description="Polar residues" evidence="2">
    <location>
        <begin position="131"/>
        <end position="157"/>
    </location>
</feature>
<dbReference type="EMBL" id="PQFF01000019">
    <property type="protein sequence ID" value="RHZ88873.1"/>
    <property type="molecule type" value="Genomic_DNA"/>
</dbReference>
<evidence type="ECO:0000313" key="4">
    <source>
        <dbReference type="Proteomes" id="UP000266861"/>
    </source>
</evidence>
<dbReference type="AlphaFoldDB" id="A0A397JVG8"/>
<evidence type="ECO:0000256" key="2">
    <source>
        <dbReference type="SAM" id="MobiDB-lite"/>
    </source>
</evidence>
<proteinExistence type="predicted"/>
<protein>
    <submittedName>
        <fullName evidence="3">Uncharacterized protein</fullName>
    </submittedName>
</protein>
<gene>
    <name evidence="3" type="ORF">Glove_21g45</name>
</gene>
<organism evidence="3 4">
    <name type="scientific">Diversispora epigaea</name>
    <dbReference type="NCBI Taxonomy" id="1348612"/>
    <lineage>
        <taxon>Eukaryota</taxon>
        <taxon>Fungi</taxon>
        <taxon>Fungi incertae sedis</taxon>
        <taxon>Mucoromycota</taxon>
        <taxon>Glomeromycotina</taxon>
        <taxon>Glomeromycetes</taxon>
        <taxon>Diversisporales</taxon>
        <taxon>Diversisporaceae</taxon>
        <taxon>Diversispora</taxon>
    </lineage>
</organism>
<keyword evidence="1" id="KW-0175">Coiled coil</keyword>
<dbReference type="Proteomes" id="UP000266861">
    <property type="component" value="Unassembled WGS sequence"/>
</dbReference>
<accession>A0A397JVG8</accession>
<evidence type="ECO:0000313" key="3">
    <source>
        <dbReference type="EMBL" id="RHZ88873.1"/>
    </source>
</evidence>
<evidence type="ECO:0000256" key="1">
    <source>
        <dbReference type="SAM" id="Coils"/>
    </source>
</evidence>
<comment type="caution">
    <text evidence="3">The sequence shown here is derived from an EMBL/GenBank/DDBJ whole genome shotgun (WGS) entry which is preliminary data.</text>
</comment>
<feature type="coiled-coil region" evidence="1">
    <location>
        <begin position="34"/>
        <end position="70"/>
    </location>
</feature>
<dbReference type="OrthoDB" id="2443279at2759"/>
<keyword evidence="4" id="KW-1185">Reference proteome</keyword>
<sequence>MENIQFVIKTLRKLNSDLIYQIAEFRKECANIKADNIEVKTENIEIKAENMKLKQTLEKYESRFMKLECDVLLIKKQNLQNKDTNILKVPVNLQVPSLHENSDNTFTKDISSHIDVSQLKAESQPNEKKAITSNSMHKTVYNSTQSESLTDPESSITSLPQDIIDDNIAKTFDFVEMKHKEPKNFSDDNVECNVF</sequence>